<dbReference type="InterPro" id="IPR002068">
    <property type="entry name" value="A-crystallin/Hsp20_dom"/>
</dbReference>
<evidence type="ECO:0000256" key="1">
    <source>
        <dbReference type="PROSITE-ProRule" id="PRU00285"/>
    </source>
</evidence>
<dbReference type="CDD" id="cd06464">
    <property type="entry name" value="ACD_sHsps-like"/>
    <property type="match status" value="1"/>
</dbReference>
<comment type="similarity">
    <text evidence="1 2">Belongs to the small heat shock protein (HSP20) family.</text>
</comment>
<evidence type="ECO:0000256" key="3">
    <source>
        <dbReference type="SAM" id="MobiDB-lite"/>
    </source>
</evidence>
<evidence type="ECO:0000256" key="2">
    <source>
        <dbReference type="RuleBase" id="RU003616"/>
    </source>
</evidence>
<dbReference type="InterPro" id="IPR008978">
    <property type="entry name" value="HSP20-like_chaperone"/>
</dbReference>
<feature type="compositionally biased region" description="Basic and acidic residues" evidence="3">
    <location>
        <begin position="19"/>
        <end position="44"/>
    </location>
</feature>
<evidence type="ECO:0000313" key="5">
    <source>
        <dbReference type="EMBL" id="KUK60735.1"/>
    </source>
</evidence>
<keyword evidence="5" id="KW-0346">Stress response</keyword>
<accession>A0A101GM60</accession>
<name>A0A101GM60_9EURY</name>
<dbReference type="EMBL" id="LGGD01000214">
    <property type="protein sequence ID" value="KUK60735.1"/>
    <property type="molecule type" value="Genomic_DNA"/>
</dbReference>
<evidence type="ECO:0000259" key="4">
    <source>
        <dbReference type="PROSITE" id="PS01031"/>
    </source>
</evidence>
<feature type="region of interest" description="Disordered" evidence="3">
    <location>
        <begin position="1"/>
        <end position="67"/>
    </location>
</feature>
<dbReference type="PROSITE" id="PS01031">
    <property type="entry name" value="SHSP"/>
    <property type="match status" value="1"/>
</dbReference>
<dbReference type="SUPFAM" id="SSF49764">
    <property type="entry name" value="HSP20-like chaperones"/>
    <property type="match status" value="1"/>
</dbReference>
<feature type="domain" description="SHSP" evidence="4">
    <location>
        <begin position="67"/>
        <end position="181"/>
    </location>
</feature>
<organism evidence="5 6">
    <name type="scientific">Methanoculleus marisnigri</name>
    <dbReference type="NCBI Taxonomy" id="2198"/>
    <lineage>
        <taxon>Archaea</taxon>
        <taxon>Methanobacteriati</taxon>
        <taxon>Methanobacteriota</taxon>
        <taxon>Stenosarchaea group</taxon>
        <taxon>Methanomicrobia</taxon>
        <taxon>Methanomicrobiales</taxon>
        <taxon>Methanomicrobiaceae</taxon>
        <taxon>Methanoculleus</taxon>
    </lineage>
</organism>
<dbReference type="Gene3D" id="2.60.40.790">
    <property type="match status" value="1"/>
</dbReference>
<dbReference type="Pfam" id="PF00011">
    <property type="entry name" value="HSP20"/>
    <property type="match status" value="1"/>
</dbReference>
<dbReference type="Proteomes" id="UP000054323">
    <property type="component" value="Unassembled WGS sequence"/>
</dbReference>
<protein>
    <submittedName>
        <fullName evidence="5">Heat shock protein Hsp20</fullName>
    </submittedName>
</protein>
<evidence type="ECO:0000313" key="6">
    <source>
        <dbReference type="Proteomes" id="UP000054323"/>
    </source>
</evidence>
<reference evidence="6" key="1">
    <citation type="journal article" date="2015" name="MBio">
        <title>Genome-Resolved Metagenomic Analysis Reveals Roles for Candidate Phyla and Other Microbial Community Members in Biogeochemical Transformations in Oil Reservoirs.</title>
        <authorList>
            <person name="Hu P."/>
            <person name="Tom L."/>
            <person name="Singh A."/>
            <person name="Thomas B.C."/>
            <person name="Baker B.J."/>
            <person name="Piceno Y.M."/>
            <person name="Andersen G.L."/>
            <person name="Banfield J.F."/>
        </authorList>
    </citation>
    <scope>NUCLEOTIDE SEQUENCE [LARGE SCALE GENOMIC DNA]</scope>
</reference>
<dbReference type="AlphaFoldDB" id="A0A101GM60"/>
<comment type="caution">
    <text evidence="5">The sequence shown here is derived from an EMBL/GenBank/DDBJ whole genome shotgun (WGS) entry which is preliminary data.</text>
</comment>
<dbReference type="PATRIC" id="fig|2198.4.peg.1917"/>
<proteinExistence type="inferred from homology"/>
<gene>
    <name evidence="5" type="ORF">XD82_1521</name>
</gene>
<sequence length="181" mass="19370">MVTGHPMATTRLQEARIMTGREDDPAEPGRRTIDETADNRESRSGKTTRGGESGGLPAVSRGGSRDFPGLSADFRVDILDHGDEVIVVAELPGAEGDAINITLLNPQTMRITARRAGPIEEGPGAYYIHERGDGTLSRLIRLPASVTGEGAKTRFKNGVLEVRLKKMRTRSGPGGKEIPIG</sequence>